<dbReference type="SUPFAM" id="SSF47616">
    <property type="entry name" value="GST C-terminal domain-like"/>
    <property type="match status" value="1"/>
</dbReference>
<proteinExistence type="inferred from homology"/>
<reference evidence="4 5" key="1">
    <citation type="submission" date="2020-08" db="EMBL/GenBank/DDBJ databases">
        <title>Genomic Encyclopedia of Type Strains, Phase IV (KMG-IV): sequencing the most valuable type-strain genomes for metagenomic binning, comparative biology and taxonomic classification.</title>
        <authorList>
            <person name="Goeker M."/>
        </authorList>
    </citation>
    <scope>NUCLEOTIDE SEQUENCE [LARGE SCALE GENOMIC DNA]</scope>
    <source>
        <strain evidence="4 5">DSM 12141</strain>
    </source>
</reference>
<dbReference type="SFLD" id="SFLDG00358">
    <property type="entry name" value="Main_(cytGST)"/>
    <property type="match status" value="1"/>
</dbReference>
<dbReference type="InterPro" id="IPR010987">
    <property type="entry name" value="Glutathione-S-Trfase_C-like"/>
</dbReference>
<dbReference type="InterPro" id="IPR036249">
    <property type="entry name" value="Thioredoxin-like_sf"/>
</dbReference>
<feature type="domain" description="GST C-terminal" evidence="3">
    <location>
        <begin position="88"/>
        <end position="214"/>
    </location>
</feature>
<dbReference type="PANTHER" id="PTHR42673">
    <property type="entry name" value="MALEYLACETOACETATE ISOMERASE"/>
    <property type="match status" value="1"/>
</dbReference>
<dbReference type="SUPFAM" id="SSF52833">
    <property type="entry name" value="Thioredoxin-like"/>
    <property type="match status" value="1"/>
</dbReference>
<dbReference type="Pfam" id="PF02798">
    <property type="entry name" value="GST_N"/>
    <property type="match status" value="1"/>
</dbReference>
<protein>
    <submittedName>
        <fullName evidence="4">Maleylacetoacetate isomerase</fullName>
    </submittedName>
</protein>
<dbReference type="InterPro" id="IPR034330">
    <property type="entry name" value="GST_Zeta_C"/>
</dbReference>
<dbReference type="PANTHER" id="PTHR42673:SF21">
    <property type="entry name" value="GLUTATHIONE S-TRANSFERASE YFCF"/>
    <property type="match status" value="1"/>
</dbReference>
<evidence type="ECO:0000256" key="1">
    <source>
        <dbReference type="ARBA" id="ARBA00010007"/>
    </source>
</evidence>
<evidence type="ECO:0000313" key="4">
    <source>
        <dbReference type="EMBL" id="MBB6082085.1"/>
    </source>
</evidence>
<dbReference type="InterPro" id="IPR005955">
    <property type="entry name" value="GST_Zeta"/>
</dbReference>
<dbReference type="Gene3D" id="1.20.1050.10">
    <property type="match status" value="1"/>
</dbReference>
<evidence type="ECO:0000259" key="3">
    <source>
        <dbReference type="PROSITE" id="PS50405"/>
    </source>
</evidence>
<dbReference type="SFLD" id="SFLDS00019">
    <property type="entry name" value="Glutathione_Transferase_(cytos"/>
    <property type="match status" value="1"/>
</dbReference>
<dbReference type="PROSITE" id="PS50404">
    <property type="entry name" value="GST_NTER"/>
    <property type="match status" value="1"/>
</dbReference>
<dbReference type="Proteomes" id="UP000541136">
    <property type="component" value="Unassembled WGS sequence"/>
</dbReference>
<dbReference type="FunFam" id="1.20.1050.10:FF:000017">
    <property type="entry name" value="Maleylacetoacetate isomerase"/>
    <property type="match status" value="1"/>
</dbReference>
<organism evidence="4 5">
    <name type="scientific">Castellaniella defragrans</name>
    <name type="common">Alcaligenes defragrans</name>
    <dbReference type="NCBI Taxonomy" id="75697"/>
    <lineage>
        <taxon>Bacteria</taxon>
        <taxon>Pseudomonadati</taxon>
        <taxon>Pseudomonadota</taxon>
        <taxon>Betaproteobacteria</taxon>
        <taxon>Burkholderiales</taxon>
        <taxon>Alcaligenaceae</taxon>
        <taxon>Castellaniella</taxon>
    </lineage>
</organism>
<dbReference type="GO" id="GO:0016034">
    <property type="term" value="F:maleylacetoacetate isomerase activity"/>
    <property type="evidence" value="ECO:0007669"/>
    <property type="project" value="TreeGrafter"/>
</dbReference>
<dbReference type="NCBIfam" id="TIGR01262">
    <property type="entry name" value="maiA"/>
    <property type="match status" value="1"/>
</dbReference>
<dbReference type="InterPro" id="IPR036282">
    <property type="entry name" value="Glutathione-S-Trfase_C_sf"/>
</dbReference>
<dbReference type="CDD" id="cd03042">
    <property type="entry name" value="GST_N_Zeta"/>
    <property type="match status" value="1"/>
</dbReference>
<dbReference type="PROSITE" id="PS50405">
    <property type="entry name" value="GST_CTER"/>
    <property type="match status" value="1"/>
</dbReference>
<keyword evidence="4" id="KW-0413">Isomerase</keyword>
<dbReference type="InterPro" id="IPR004045">
    <property type="entry name" value="Glutathione_S-Trfase_N"/>
</dbReference>
<dbReference type="InterPro" id="IPR034333">
    <property type="entry name" value="GST_Zeta_N"/>
</dbReference>
<dbReference type="InterPro" id="IPR040079">
    <property type="entry name" value="Glutathione_S-Trfase"/>
</dbReference>
<comment type="caution">
    <text evidence="4">The sequence shown here is derived from an EMBL/GenBank/DDBJ whole genome shotgun (WGS) entry which is preliminary data.</text>
</comment>
<dbReference type="EMBL" id="JACHIB010000001">
    <property type="protein sequence ID" value="MBB6082085.1"/>
    <property type="molecule type" value="Genomic_DNA"/>
</dbReference>
<accession>A0A7W9WMV8</accession>
<evidence type="ECO:0000313" key="5">
    <source>
        <dbReference type="Proteomes" id="UP000541136"/>
    </source>
</evidence>
<dbReference type="GO" id="GO:0004364">
    <property type="term" value="F:glutathione transferase activity"/>
    <property type="evidence" value="ECO:0007669"/>
    <property type="project" value="TreeGrafter"/>
</dbReference>
<dbReference type="GO" id="GO:0005737">
    <property type="term" value="C:cytoplasm"/>
    <property type="evidence" value="ECO:0007669"/>
    <property type="project" value="InterPro"/>
</dbReference>
<dbReference type="AlphaFoldDB" id="A0A7W9WMV8"/>
<dbReference type="GO" id="GO:0006559">
    <property type="term" value="P:L-phenylalanine catabolic process"/>
    <property type="evidence" value="ECO:0007669"/>
    <property type="project" value="TreeGrafter"/>
</dbReference>
<name>A0A7W9WMV8_CASDE</name>
<evidence type="ECO:0000259" key="2">
    <source>
        <dbReference type="PROSITE" id="PS50404"/>
    </source>
</evidence>
<dbReference type="GO" id="GO:0006749">
    <property type="term" value="P:glutathione metabolic process"/>
    <property type="evidence" value="ECO:0007669"/>
    <property type="project" value="TreeGrafter"/>
</dbReference>
<comment type="similarity">
    <text evidence="1">Belongs to the GST superfamily. Zeta family.</text>
</comment>
<dbReference type="CDD" id="cd03191">
    <property type="entry name" value="GST_C_Zeta"/>
    <property type="match status" value="1"/>
</dbReference>
<dbReference type="Gene3D" id="3.40.30.10">
    <property type="entry name" value="Glutaredoxin"/>
    <property type="match status" value="1"/>
</dbReference>
<gene>
    <name evidence="4" type="ORF">HNR28_000103</name>
</gene>
<feature type="domain" description="GST N-terminal" evidence="2">
    <location>
        <begin position="1"/>
        <end position="83"/>
    </location>
</feature>
<sequence length="214" mass="23983">MLQLYSYFRSSAAYRVRIALALKGLDYQVVPVHLLRHGGEQFGEDYRRRNPEGLVPALAEGERVLTQSLAIMEYLDETHGPASLLPADAPGRARVRALALHVACDIHPLNNLRVLRWLAHQLKIEQSVRDDWYRHWVELGFRALEAQLQSPATGRCCHGDEPGLADCCLVPQVYNARRYDVDLSAFPTIARIAAHCESLPAFQAAHPDAQPDAE</sequence>